<dbReference type="RefSeq" id="WP_264966526.1">
    <property type="nucleotide sequence ID" value="NZ_JAPDVK010000003.1"/>
</dbReference>
<dbReference type="Proteomes" id="UP001209344">
    <property type="component" value="Unassembled WGS sequence"/>
</dbReference>
<accession>A0AAP3F6L2</accession>
<feature type="compositionally biased region" description="Low complexity" evidence="1">
    <location>
        <begin position="1"/>
        <end position="16"/>
    </location>
</feature>
<feature type="region of interest" description="Disordered" evidence="1">
    <location>
        <begin position="1"/>
        <end position="20"/>
    </location>
</feature>
<protein>
    <submittedName>
        <fullName evidence="2">DUF3467 domain-containing protein</fullName>
    </submittedName>
</protein>
<evidence type="ECO:0000256" key="1">
    <source>
        <dbReference type="SAM" id="MobiDB-lite"/>
    </source>
</evidence>
<comment type="caution">
    <text evidence="2">The sequence shown here is derived from an EMBL/GenBank/DDBJ whole genome shotgun (WGS) entry which is preliminary data.</text>
</comment>
<gene>
    <name evidence="2" type="ORF">ONT16_11755</name>
</gene>
<dbReference type="InterPro" id="IPR021857">
    <property type="entry name" value="DUF3467"/>
</dbReference>
<evidence type="ECO:0000313" key="3">
    <source>
        <dbReference type="Proteomes" id="UP001209344"/>
    </source>
</evidence>
<dbReference type="Pfam" id="PF11950">
    <property type="entry name" value="DUF3467"/>
    <property type="match status" value="1"/>
</dbReference>
<proteinExistence type="predicted"/>
<organism evidence="2 3">
    <name type="scientific">Segatella copri</name>
    <dbReference type="NCBI Taxonomy" id="165179"/>
    <lineage>
        <taxon>Bacteria</taxon>
        <taxon>Pseudomonadati</taxon>
        <taxon>Bacteroidota</taxon>
        <taxon>Bacteroidia</taxon>
        <taxon>Bacteroidales</taxon>
        <taxon>Prevotellaceae</taxon>
        <taxon>Segatella</taxon>
    </lineage>
</organism>
<reference evidence="2" key="1">
    <citation type="submission" date="2022-11" db="EMBL/GenBank/DDBJ databases">
        <title>Genomic repertoires linked with pathogenic potency of arthritogenic Prevotella copri isolated from the gut of rheumatoid arthritis patients.</title>
        <authorList>
            <person name="Nii T."/>
            <person name="Maeda Y."/>
            <person name="Motooka D."/>
            <person name="Naito M."/>
            <person name="Matsumoto Y."/>
            <person name="Ogawa T."/>
            <person name="Oguro-Igashira E."/>
            <person name="Kishikawa T."/>
            <person name="Yamashita M."/>
            <person name="Koizumi S."/>
            <person name="Kurakawa T."/>
            <person name="Okumura R."/>
            <person name="Kayama H."/>
            <person name="Murakami M."/>
            <person name="Sakaguchi T."/>
            <person name="Das B."/>
            <person name="Nakamura S."/>
            <person name="Okada Y."/>
            <person name="Kumanogoh A."/>
            <person name="Takeda K."/>
        </authorList>
    </citation>
    <scope>NUCLEOTIDE SEQUENCE</scope>
    <source>
        <strain evidence="2">F3-75</strain>
    </source>
</reference>
<evidence type="ECO:0000313" key="2">
    <source>
        <dbReference type="EMBL" id="MCW4128905.1"/>
    </source>
</evidence>
<sequence length="109" mass="12080">MEENKNNQQQQQNQFQMGISPEVAEGTYSNLALITHSSSDFILDFACALPGMPAPQIKSRVIMAPEHAKRLLQALQSNVYNYEQAFGKIKLADEPERTIAPFGTPKGEA</sequence>
<dbReference type="EMBL" id="JAPDVK010000003">
    <property type="protein sequence ID" value="MCW4128905.1"/>
    <property type="molecule type" value="Genomic_DNA"/>
</dbReference>
<dbReference type="AlphaFoldDB" id="A0AAP3F6L2"/>
<name>A0AAP3F6L2_9BACT</name>